<dbReference type="PROSITE" id="PS00139">
    <property type="entry name" value="THIOL_PROTEASE_CYS"/>
    <property type="match status" value="1"/>
</dbReference>
<dbReference type="InterPro" id="IPR000169">
    <property type="entry name" value="Pept_cys_AS"/>
</dbReference>
<keyword evidence="2 4" id="KW-0378">Hydrolase</keyword>
<organism evidence="5 6">
    <name type="scientific">Leucobacter manosquensis</name>
    <dbReference type="NCBI Taxonomy" id="2810611"/>
    <lineage>
        <taxon>Bacteria</taxon>
        <taxon>Bacillati</taxon>
        <taxon>Actinomycetota</taxon>
        <taxon>Actinomycetes</taxon>
        <taxon>Micrococcales</taxon>
        <taxon>Microbacteriaceae</taxon>
        <taxon>Leucobacter</taxon>
    </lineage>
</organism>
<sequence>MRQSLTSEQLRAWSGALAADPAARLAMNAVARTSVEEVAVDRARLLAVQPSMSNRLDDWDAADQKRSGRCWLFAALNLLRADARKHLGVKNFEFSQNHAMYWDKIERANYFLEDMIELAGSEPDDRVTAFLLSNVLDDGGQWNMEVAIFEKHGVVPKTLMPETESSSNTSRMNASLRTLLRKGARLIREAIADGSALDDTDELKRSILADAHRILTIHLGVPPERFEWRWNDDDGAFHDGGHFTPREFLAKYTDVSLADYVCLVDDPRSEHPKNHALTVAHLGNVVGGEPVLYLNTDTATMKRLAAEAIVEEEPVWFGCDVDPHMEDKQGIWSADLIDYSAVYGVDLATTKEERVRYGDSAMTHAMLFTGVDLVAGAPRRWRVENSWGTEKFDKGFCTMDDSWFDEYVFEVVVRKDRLPEELRAALSAAPIVLDPWDPMGALA</sequence>
<keyword evidence="1 4" id="KW-0645">Protease</keyword>
<comment type="caution">
    <text evidence="5">The sequence shown here is derived from an EMBL/GenBank/DDBJ whole genome shotgun (WGS) entry which is preliminary data.</text>
</comment>
<keyword evidence="4" id="KW-0031">Aminopeptidase</keyword>
<dbReference type="Gene3D" id="3.90.70.10">
    <property type="entry name" value="Cysteine proteinases"/>
    <property type="match status" value="1"/>
</dbReference>
<evidence type="ECO:0000313" key="5">
    <source>
        <dbReference type="EMBL" id="MBS3181649.1"/>
    </source>
</evidence>
<dbReference type="Pfam" id="PF03051">
    <property type="entry name" value="Peptidase_C1_2"/>
    <property type="match status" value="1"/>
</dbReference>
<gene>
    <name evidence="5" type="ORF">JSQ98_05495</name>
</gene>
<keyword evidence="3 4" id="KW-0788">Thiol protease</keyword>
<protein>
    <recommendedName>
        <fullName evidence="4">Aminopeptidase</fullName>
    </recommendedName>
</protein>
<dbReference type="InterPro" id="IPR038765">
    <property type="entry name" value="Papain-like_cys_pep_sf"/>
</dbReference>
<dbReference type="SUPFAM" id="SSF54001">
    <property type="entry name" value="Cysteine proteinases"/>
    <property type="match status" value="1"/>
</dbReference>
<dbReference type="InterPro" id="IPR004134">
    <property type="entry name" value="Peptidase_C1B"/>
</dbReference>
<dbReference type="CDD" id="cd00585">
    <property type="entry name" value="Peptidase_C1B"/>
    <property type="match status" value="1"/>
</dbReference>
<reference evidence="5 6" key="1">
    <citation type="submission" date="2021-02" db="EMBL/GenBank/DDBJ databases">
        <title>Draft genome and description of Leucobacter sp nov strain Marseille-Q4368.</title>
        <authorList>
            <person name="Boxberger M."/>
            <person name="La Scola B."/>
        </authorList>
    </citation>
    <scope>NUCLEOTIDE SEQUENCE [LARGE SCALE GENOMIC DNA]</scope>
    <source>
        <strain evidence="5 6">Marseille-Q4368</strain>
    </source>
</reference>
<dbReference type="Proteomes" id="UP000811492">
    <property type="component" value="Unassembled WGS sequence"/>
</dbReference>
<comment type="similarity">
    <text evidence="4">Belongs to the peptidase C1 family.</text>
</comment>
<name>A0ABS5M376_9MICO</name>
<dbReference type="PIRSF" id="PIRSF005700">
    <property type="entry name" value="PepC"/>
    <property type="match status" value="1"/>
</dbReference>
<dbReference type="PANTHER" id="PTHR10363:SF2">
    <property type="entry name" value="BLEOMYCIN HYDROLASE"/>
    <property type="match status" value="1"/>
</dbReference>
<evidence type="ECO:0000256" key="2">
    <source>
        <dbReference type="ARBA" id="ARBA00022801"/>
    </source>
</evidence>
<evidence type="ECO:0000256" key="4">
    <source>
        <dbReference type="PIRNR" id="PIRNR005700"/>
    </source>
</evidence>
<accession>A0ABS5M376</accession>
<keyword evidence="6" id="KW-1185">Reference proteome</keyword>
<proteinExistence type="inferred from homology"/>
<dbReference type="EMBL" id="JAFEVO010000001">
    <property type="protein sequence ID" value="MBS3181649.1"/>
    <property type="molecule type" value="Genomic_DNA"/>
</dbReference>
<evidence type="ECO:0000256" key="1">
    <source>
        <dbReference type="ARBA" id="ARBA00022670"/>
    </source>
</evidence>
<evidence type="ECO:0000313" key="6">
    <source>
        <dbReference type="Proteomes" id="UP000811492"/>
    </source>
</evidence>
<dbReference type="PANTHER" id="PTHR10363">
    <property type="entry name" value="BLEOMYCIN HYDROLASE"/>
    <property type="match status" value="1"/>
</dbReference>
<evidence type="ECO:0000256" key="3">
    <source>
        <dbReference type="ARBA" id="ARBA00022807"/>
    </source>
</evidence>